<evidence type="ECO:0008006" key="4">
    <source>
        <dbReference type="Google" id="ProtNLM"/>
    </source>
</evidence>
<keyword evidence="1" id="KW-0472">Membrane</keyword>
<keyword evidence="1" id="KW-0812">Transmembrane</keyword>
<proteinExistence type="predicted"/>
<accession>A0A1G2I3S9</accession>
<feature type="transmembrane region" description="Helical" evidence="1">
    <location>
        <begin position="44"/>
        <end position="64"/>
    </location>
</feature>
<evidence type="ECO:0000313" key="2">
    <source>
        <dbReference type="EMBL" id="OGZ69319.1"/>
    </source>
</evidence>
<feature type="transmembrane region" description="Helical" evidence="1">
    <location>
        <begin position="70"/>
        <end position="89"/>
    </location>
</feature>
<reference evidence="2 3" key="1">
    <citation type="journal article" date="2016" name="Nat. Commun.">
        <title>Thousands of microbial genomes shed light on interconnected biogeochemical processes in an aquifer system.</title>
        <authorList>
            <person name="Anantharaman K."/>
            <person name="Brown C.T."/>
            <person name="Hug L.A."/>
            <person name="Sharon I."/>
            <person name="Castelle C.J."/>
            <person name="Probst A.J."/>
            <person name="Thomas B.C."/>
            <person name="Singh A."/>
            <person name="Wilkins M.J."/>
            <person name="Karaoz U."/>
            <person name="Brodie E.L."/>
            <person name="Williams K.H."/>
            <person name="Hubbard S.S."/>
            <person name="Banfield J.F."/>
        </authorList>
    </citation>
    <scope>NUCLEOTIDE SEQUENCE [LARGE SCALE GENOMIC DNA]</scope>
</reference>
<sequence length="129" mass="14476">MAQYSTPQFTESEGKIISFLTFRQFFVLVGGGAVCFALYYTLPFALFLILGIMVATITAAIAFLKVNNTSVVTLVLHFITFSIASKTYVWKKKESVYPFASKRYEAKDMEVGGKTALDATKKIVEYRKK</sequence>
<feature type="transmembrane region" description="Helical" evidence="1">
    <location>
        <begin position="16"/>
        <end position="39"/>
    </location>
</feature>
<evidence type="ECO:0000313" key="3">
    <source>
        <dbReference type="Proteomes" id="UP000178820"/>
    </source>
</evidence>
<dbReference type="STRING" id="1802207.A3D44_02570"/>
<comment type="caution">
    <text evidence="2">The sequence shown here is derived from an EMBL/GenBank/DDBJ whole genome shotgun (WGS) entry which is preliminary data.</text>
</comment>
<gene>
    <name evidence="2" type="ORF">A3D44_02570</name>
</gene>
<dbReference type="EMBL" id="MHOT01000012">
    <property type="protein sequence ID" value="OGZ69319.1"/>
    <property type="molecule type" value="Genomic_DNA"/>
</dbReference>
<dbReference type="Proteomes" id="UP000178820">
    <property type="component" value="Unassembled WGS sequence"/>
</dbReference>
<organism evidence="2 3">
    <name type="scientific">Candidatus Staskawiczbacteria bacterium RIFCSPHIGHO2_02_FULL_42_22</name>
    <dbReference type="NCBI Taxonomy" id="1802207"/>
    <lineage>
        <taxon>Bacteria</taxon>
        <taxon>Candidatus Staskawicziibacteriota</taxon>
    </lineage>
</organism>
<keyword evidence="1" id="KW-1133">Transmembrane helix</keyword>
<dbReference type="AlphaFoldDB" id="A0A1G2I3S9"/>
<protein>
    <recommendedName>
        <fullName evidence="4">PrgI family protein</fullName>
    </recommendedName>
</protein>
<name>A0A1G2I3S9_9BACT</name>
<evidence type="ECO:0000256" key="1">
    <source>
        <dbReference type="SAM" id="Phobius"/>
    </source>
</evidence>